<reference evidence="1" key="1">
    <citation type="journal article" date="2021" name="Proc. Natl. Acad. Sci. U.S.A.">
        <title>Three genomes in the algal genus Volvox reveal the fate of a haploid sex-determining region after a transition to homothallism.</title>
        <authorList>
            <person name="Yamamoto K."/>
            <person name="Hamaji T."/>
            <person name="Kawai-Toyooka H."/>
            <person name="Matsuzaki R."/>
            <person name="Takahashi F."/>
            <person name="Nishimura Y."/>
            <person name="Kawachi M."/>
            <person name="Noguchi H."/>
            <person name="Minakuchi Y."/>
            <person name="Umen J.G."/>
            <person name="Toyoda A."/>
            <person name="Nozaki H."/>
        </authorList>
    </citation>
    <scope>NUCLEOTIDE SEQUENCE</scope>
    <source>
        <strain evidence="1">NIES-3786</strain>
    </source>
</reference>
<dbReference type="EMBL" id="BNCP01000006">
    <property type="protein sequence ID" value="GIL74441.1"/>
    <property type="molecule type" value="Genomic_DNA"/>
</dbReference>
<accession>A0A8J4C5I7</accession>
<sequence>MDLLLCIVEANAATKALARVAAQSLHAVDDCSCIVECCNKVIPPALSALESAASISESALSQAVECTQGCNAAMIQLQMALERLAGHDSEGILGILLEHPAAWLDTYRAFRGLTAQLVGINGLVRSAGQRGRTDDSEEALQSSVKSLMGICSRAREAAHLLGSDLPEFARAAAAAGWSQGHVSFALTNSGSSSPSQGCGCCRQASLGCGSIGGASTTAPAATVLAVASATLQKQQHQPQPASCCQQHQQRMNLLQRISKAAACSNLAIRRGCGCTPDISYTLGDGVLCRSALEDAACALVSRIQGLILFDSEVDQLEQDQAYLRQRVAHLKELCGCGSAGVAAMVTTSPATAVGATNGQSTAACAAAATASLIQSEVLLAAVDLRLRALMDSGDSSTAGLCRQPFSGGYVAATTAPTAFCAGGGGGVVHRRVQTTSGRLLDPDDLFDDVGKRRPGLRWLPVCFVGA</sequence>
<organism evidence="1 2">
    <name type="scientific">Volvox reticuliferus</name>
    <dbReference type="NCBI Taxonomy" id="1737510"/>
    <lineage>
        <taxon>Eukaryota</taxon>
        <taxon>Viridiplantae</taxon>
        <taxon>Chlorophyta</taxon>
        <taxon>core chlorophytes</taxon>
        <taxon>Chlorophyceae</taxon>
        <taxon>CS clade</taxon>
        <taxon>Chlamydomonadales</taxon>
        <taxon>Volvocaceae</taxon>
        <taxon>Volvox</taxon>
    </lineage>
</organism>
<comment type="caution">
    <text evidence="1">The sequence shown here is derived from an EMBL/GenBank/DDBJ whole genome shotgun (WGS) entry which is preliminary data.</text>
</comment>
<dbReference type="Proteomes" id="UP000747110">
    <property type="component" value="Unassembled WGS sequence"/>
</dbReference>
<protein>
    <submittedName>
        <fullName evidence="1">Uncharacterized protein</fullName>
    </submittedName>
</protein>
<evidence type="ECO:0000313" key="2">
    <source>
        <dbReference type="Proteomes" id="UP000747110"/>
    </source>
</evidence>
<proteinExistence type="predicted"/>
<name>A0A8J4C5I7_9CHLO</name>
<dbReference type="OrthoDB" id="541656at2759"/>
<gene>
    <name evidence="1" type="ORF">Vretifemale_4416</name>
</gene>
<evidence type="ECO:0000313" key="1">
    <source>
        <dbReference type="EMBL" id="GIL74441.1"/>
    </source>
</evidence>
<dbReference type="AlphaFoldDB" id="A0A8J4C5I7"/>
<keyword evidence="2" id="KW-1185">Reference proteome</keyword>